<keyword evidence="4 5" id="KW-0808">Transferase</keyword>
<comment type="similarity">
    <text evidence="2 5">Belongs to the glycosyltransferase 10 family.</text>
</comment>
<feature type="region of interest" description="Disordered" evidence="6">
    <location>
        <begin position="400"/>
        <end position="526"/>
    </location>
</feature>
<dbReference type="InterPro" id="IPR038577">
    <property type="entry name" value="GT10-like_C_sf"/>
</dbReference>
<accession>A0A1Q9D7C6</accession>
<evidence type="ECO:0000256" key="5">
    <source>
        <dbReference type="RuleBase" id="RU003832"/>
    </source>
</evidence>
<name>A0A1Q9D7C6_SYMMI</name>
<dbReference type="Pfam" id="PF00852">
    <property type="entry name" value="Glyco_transf_10"/>
    <property type="match status" value="1"/>
</dbReference>
<dbReference type="PANTHER" id="PTHR11929">
    <property type="entry name" value="ALPHA- 1,3 -FUCOSYLTRANSFERASE"/>
    <property type="match status" value="1"/>
</dbReference>
<keyword evidence="5" id="KW-0812">Transmembrane</keyword>
<dbReference type="GO" id="GO:0046920">
    <property type="term" value="F:alpha-(1-&gt;3)-fucosyltransferase activity"/>
    <property type="evidence" value="ECO:0007669"/>
    <property type="project" value="TreeGrafter"/>
</dbReference>
<evidence type="ECO:0000256" key="4">
    <source>
        <dbReference type="ARBA" id="ARBA00022679"/>
    </source>
</evidence>
<organism evidence="8 9">
    <name type="scientific">Symbiodinium microadriaticum</name>
    <name type="common">Dinoflagellate</name>
    <name type="synonym">Zooxanthella microadriatica</name>
    <dbReference type="NCBI Taxonomy" id="2951"/>
    <lineage>
        <taxon>Eukaryota</taxon>
        <taxon>Sar</taxon>
        <taxon>Alveolata</taxon>
        <taxon>Dinophyceae</taxon>
        <taxon>Suessiales</taxon>
        <taxon>Symbiodiniaceae</taxon>
        <taxon>Symbiodinium</taxon>
    </lineage>
</organism>
<comment type="caution">
    <text evidence="8">The sequence shown here is derived from an EMBL/GenBank/DDBJ whole genome shotgun (WGS) entry which is preliminary data.</text>
</comment>
<dbReference type="Proteomes" id="UP000186817">
    <property type="component" value="Unassembled WGS sequence"/>
</dbReference>
<evidence type="ECO:0000256" key="3">
    <source>
        <dbReference type="ARBA" id="ARBA00022676"/>
    </source>
</evidence>
<keyword evidence="9" id="KW-1185">Reference proteome</keyword>
<evidence type="ECO:0000313" key="9">
    <source>
        <dbReference type="Proteomes" id="UP000186817"/>
    </source>
</evidence>
<evidence type="ECO:0000259" key="7">
    <source>
        <dbReference type="Pfam" id="PF00852"/>
    </source>
</evidence>
<reference evidence="8 9" key="1">
    <citation type="submission" date="2016-02" db="EMBL/GenBank/DDBJ databases">
        <title>Genome analysis of coral dinoflagellate symbionts highlights evolutionary adaptations to a symbiotic lifestyle.</title>
        <authorList>
            <person name="Aranda M."/>
            <person name="Li Y."/>
            <person name="Liew Y.J."/>
            <person name="Baumgarten S."/>
            <person name="Simakov O."/>
            <person name="Wilson M."/>
            <person name="Piel J."/>
            <person name="Ashoor H."/>
            <person name="Bougouffa S."/>
            <person name="Bajic V.B."/>
            <person name="Ryu T."/>
            <person name="Ravasi T."/>
            <person name="Bayer T."/>
            <person name="Micklem G."/>
            <person name="Kim H."/>
            <person name="Bhak J."/>
            <person name="Lajeunesse T.C."/>
            <person name="Voolstra C.R."/>
        </authorList>
    </citation>
    <scope>NUCLEOTIDE SEQUENCE [LARGE SCALE GENOMIC DNA]</scope>
    <source>
        <strain evidence="8 9">CCMP2467</strain>
    </source>
</reference>
<feature type="compositionally biased region" description="Low complexity" evidence="6">
    <location>
        <begin position="540"/>
        <end position="560"/>
    </location>
</feature>
<feature type="region of interest" description="Disordered" evidence="6">
    <location>
        <begin position="589"/>
        <end position="624"/>
    </location>
</feature>
<dbReference type="InterPro" id="IPR055270">
    <property type="entry name" value="Glyco_tran_10_C"/>
</dbReference>
<feature type="compositionally biased region" description="Low complexity" evidence="6">
    <location>
        <begin position="424"/>
        <end position="447"/>
    </location>
</feature>
<dbReference type="EMBL" id="LSRX01000679">
    <property type="protein sequence ID" value="OLP91095.1"/>
    <property type="molecule type" value="Genomic_DNA"/>
</dbReference>
<protein>
    <recommendedName>
        <fullName evidence="5">Fucosyltransferase</fullName>
        <ecNumber evidence="5">2.4.1.-</ecNumber>
    </recommendedName>
</protein>
<gene>
    <name evidence="8" type="ORF">AK812_SmicGene27222</name>
</gene>
<keyword evidence="3 5" id="KW-0328">Glycosyltransferase</keyword>
<feature type="domain" description="Fucosyltransferase C-terminal" evidence="7">
    <location>
        <begin position="771"/>
        <end position="859"/>
    </location>
</feature>
<comment type="pathway">
    <text evidence="1">Protein modification; protein glycosylation.</text>
</comment>
<comment type="subcellular location">
    <subcellularLocation>
        <location evidence="5">Golgi apparatus</location>
        <location evidence="5">Golgi stack membrane</location>
        <topology evidence="5">Single-pass type II membrane protein</topology>
    </subcellularLocation>
</comment>
<dbReference type="InterPro" id="IPR001503">
    <property type="entry name" value="Glyco_trans_10"/>
</dbReference>
<dbReference type="Gene3D" id="3.40.50.11660">
    <property type="entry name" value="Glycosyl transferase family 10, C-terminal domain"/>
    <property type="match status" value="1"/>
</dbReference>
<feature type="region of interest" description="Disordered" evidence="6">
    <location>
        <begin position="538"/>
        <end position="561"/>
    </location>
</feature>
<dbReference type="OrthoDB" id="416387at2759"/>
<dbReference type="AlphaFoldDB" id="A0A1Q9D7C6"/>
<keyword evidence="5" id="KW-0472">Membrane</keyword>
<evidence type="ECO:0000256" key="2">
    <source>
        <dbReference type="ARBA" id="ARBA00008919"/>
    </source>
</evidence>
<evidence type="ECO:0000313" key="8">
    <source>
        <dbReference type="EMBL" id="OLP91095.1"/>
    </source>
</evidence>
<evidence type="ECO:0000256" key="6">
    <source>
        <dbReference type="SAM" id="MobiDB-lite"/>
    </source>
</evidence>
<evidence type="ECO:0000256" key="1">
    <source>
        <dbReference type="ARBA" id="ARBA00004922"/>
    </source>
</evidence>
<proteinExistence type="inferred from homology"/>
<dbReference type="UniPathway" id="UPA00378"/>
<dbReference type="PANTHER" id="PTHR11929:SF194">
    <property type="entry name" value="ALPHA-(1,3)-FUCOSYLTRANSFERASE 10"/>
    <property type="match status" value="1"/>
</dbReference>
<dbReference type="GO" id="GO:0032580">
    <property type="term" value="C:Golgi cisterna membrane"/>
    <property type="evidence" value="ECO:0007669"/>
    <property type="project" value="UniProtKB-SubCell"/>
</dbReference>
<dbReference type="EC" id="2.4.1.-" evidence="5"/>
<keyword evidence="5" id="KW-0333">Golgi apparatus</keyword>
<dbReference type="SUPFAM" id="SSF53756">
    <property type="entry name" value="UDP-Glycosyltransferase/glycogen phosphorylase"/>
    <property type="match status" value="1"/>
</dbReference>
<sequence>MMRLAHSWFSFRRITASWLFGRDDQMRLVLLATFLCVASRSPEEACADLSRAWSDVARKGLDYYAEADSKGIKIQISREVRSKASSDAVTAAAAQYRQFLEDFGNFDETCASSDAANHVQTAAKLCRRFFLLLFKPRSQARRLLEEGKVLDDGLAEFMSAATPWSLLLHSGWPVFPLAALVESELREDTRVSLAVYRLGWKEPSENCNEEQEAVRLAASLYVGEGRTVKLTHIIDFFHQEVGDVDLVGEEFITAVARAKPRHPGVCTAALGVAYAALADALQCHWRRPTSALTHQLIDIAVEKAQGGALRTFGEAADSFNALASSRWPLLPLLSRLQPRSAPASAGVLVSWSSREAELGGLNWAKNFARQVFSFDDFVLEEDVDCVLTFRLSPASALSAAPLSLSERSQRGTAGNEAHGNLGGSSAASSRTPQCSSSSGSGRSESARVQNLMETYGKPTSVPPSMTPRAETIFGRPDIPVERKLGPRPPSRAATCSRSSWKPAGRSTCPVSPTRRSGSPPAKNYLPPTEEFLRAYSMQQAAGGPSSSRPSTATTTSRPPRQLVYPTASACFGCKAEAFGEPRLRGPYLLPSDAGSDLSPAPRHFQERARTSKRQRRSANQEMPVEPSGADIFVYRSSLPTNFGGVLIFVDGEGSPADSLQEELLQSYPASIVVGPLPAGGDSVFFPVPYASTSFASRSVATPNSLLLPRPVNLEDRPGFAAYLVYKCYPHRERFFRLLDARGREAGLGPVETLSRCGDAGEIDRTSQRYAETYMDDAADLFRRFRFALVFENKIQTRYVTEKIVNAFVSGAVPIYWGSDFVAELFNPDAMIWVNSFESFEAAVEHVIRVALEPELYAAYASAPPIRNTSAGRWYFSWHRDAPPPDGEVPTLREELAAAAMKMHVAGLDGSLQAVERRPFDYAETFPS</sequence>